<dbReference type="EMBL" id="BTRK01000003">
    <property type="protein sequence ID" value="GMR40023.1"/>
    <property type="molecule type" value="Genomic_DNA"/>
</dbReference>
<organism evidence="2 3">
    <name type="scientific">Pristionchus mayeri</name>
    <dbReference type="NCBI Taxonomy" id="1317129"/>
    <lineage>
        <taxon>Eukaryota</taxon>
        <taxon>Metazoa</taxon>
        <taxon>Ecdysozoa</taxon>
        <taxon>Nematoda</taxon>
        <taxon>Chromadorea</taxon>
        <taxon>Rhabditida</taxon>
        <taxon>Rhabditina</taxon>
        <taxon>Diplogasteromorpha</taxon>
        <taxon>Diplogasteroidea</taxon>
        <taxon>Neodiplogasteridae</taxon>
        <taxon>Pristionchus</taxon>
    </lineage>
</organism>
<gene>
    <name evidence="2" type="ORF">PMAYCL1PPCAC_10218</name>
</gene>
<feature type="compositionally biased region" description="Polar residues" evidence="1">
    <location>
        <begin position="173"/>
        <end position="193"/>
    </location>
</feature>
<evidence type="ECO:0000256" key="1">
    <source>
        <dbReference type="SAM" id="MobiDB-lite"/>
    </source>
</evidence>
<feature type="compositionally biased region" description="Basic and acidic residues" evidence="1">
    <location>
        <begin position="1"/>
        <end position="29"/>
    </location>
</feature>
<keyword evidence="3" id="KW-1185">Reference proteome</keyword>
<feature type="compositionally biased region" description="Low complexity" evidence="1">
    <location>
        <begin position="139"/>
        <end position="149"/>
    </location>
</feature>
<sequence length="216" mass="23499">IQEEEHKAWLESYREQEATRRRSETRSSADDDSESIDSTSSDEALERRSPPPGSSSSQSSLHSSPSRTPPPAEPAAPFQDVQALTPPSDTSAEDETIVDQQNSFAELKARSKRGLLLPASSQTLQQRDHEGVEEGNQPASTSTAAVATVDPGEEQPVQTQQVMQPHSPGTPDAASTPSSANLPTDQGRSNATERSGLHHEQQLNKRFLQQRLQILQ</sequence>
<comment type="caution">
    <text evidence="2">The sequence shown here is derived from an EMBL/GenBank/DDBJ whole genome shotgun (WGS) entry which is preliminary data.</text>
</comment>
<name>A0AAN5C777_9BILA</name>
<protein>
    <submittedName>
        <fullName evidence="2">Uncharacterized protein</fullName>
    </submittedName>
</protein>
<feature type="region of interest" description="Disordered" evidence="1">
    <location>
        <begin position="1"/>
        <end position="204"/>
    </location>
</feature>
<feature type="non-terminal residue" evidence="2">
    <location>
        <position position="1"/>
    </location>
</feature>
<dbReference type="AlphaFoldDB" id="A0AAN5C777"/>
<feature type="compositionally biased region" description="Low complexity" evidence="1">
    <location>
        <begin position="54"/>
        <end position="66"/>
    </location>
</feature>
<feature type="non-terminal residue" evidence="2">
    <location>
        <position position="216"/>
    </location>
</feature>
<accession>A0AAN5C777</accession>
<evidence type="ECO:0000313" key="2">
    <source>
        <dbReference type="EMBL" id="GMR40023.1"/>
    </source>
</evidence>
<proteinExistence type="predicted"/>
<evidence type="ECO:0000313" key="3">
    <source>
        <dbReference type="Proteomes" id="UP001328107"/>
    </source>
</evidence>
<reference evidence="3" key="1">
    <citation type="submission" date="2022-10" db="EMBL/GenBank/DDBJ databases">
        <title>Genome assembly of Pristionchus species.</title>
        <authorList>
            <person name="Yoshida K."/>
            <person name="Sommer R.J."/>
        </authorList>
    </citation>
    <scope>NUCLEOTIDE SEQUENCE [LARGE SCALE GENOMIC DNA]</scope>
    <source>
        <strain evidence="3">RS5460</strain>
    </source>
</reference>
<dbReference type="Proteomes" id="UP001328107">
    <property type="component" value="Unassembled WGS sequence"/>
</dbReference>